<evidence type="ECO:0000313" key="3">
    <source>
        <dbReference type="Proteomes" id="UP001159363"/>
    </source>
</evidence>
<organism evidence="2 3">
    <name type="scientific">Dryococelus australis</name>
    <dbReference type="NCBI Taxonomy" id="614101"/>
    <lineage>
        <taxon>Eukaryota</taxon>
        <taxon>Metazoa</taxon>
        <taxon>Ecdysozoa</taxon>
        <taxon>Arthropoda</taxon>
        <taxon>Hexapoda</taxon>
        <taxon>Insecta</taxon>
        <taxon>Pterygota</taxon>
        <taxon>Neoptera</taxon>
        <taxon>Polyneoptera</taxon>
        <taxon>Phasmatodea</taxon>
        <taxon>Verophasmatodea</taxon>
        <taxon>Anareolatae</taxon>
        <taxon>Phasmatidae</taxon>
        <taxon>Eurycanthinae</taxon>
        <taxon>Dryococelus</taxon>
    </lineage>
</organism>
<feature type="compositionally biased region" description="Polar residues" evidence="1">
    <location>
        <begin position="824"/>
        <end position="833"/>
    </location>
</feature>
<evidence type="ECO:0000313" key="2">
    <source>
        <dbReference type="EMBL" id="KAJ8873912.1"/>
    </source>
</evidence>
<dbReference type="EMBL" id="JARBHB010000010">
    <property type="protein sequence ID" value="KAJ8873912.1"/>
    <property type="molecule type" value="Genomic_DNA"/>
</dbReference>
<keyword evidence="3" id="KW-1185">Reference proteome</keyword>
<feature type="region of interest" description="Disordered" evidence="1">
    <location>
        <begin position="820"/>
        <end position="858"/>
    </location>
</feature>
<dbReference type="Proteomes" id="UP001159363">
    <property type="component" value="Chromosome 9"/>
</dbReference>
<gene>
    <name evidence="2" type="ORF">PR048_024748</name>
</gene>
<reference evidence="2 3" key="1">
    <citation type="submission" date="2023-02" db="EMBL/GenBank/DDBJ databases">
        <title>LHISI_Scaffold_Assembly.</title>
        <authorList>
            <person name="Stuart O.P."/>
            <person name="Cleave R."/>
            <person name="Magrath M.J.L."/>
            <person name="Mikheyev A.S."/>
        </authorList>
    </citation>
    <scope>NUCLEOTIDE SEQUENCE [LARGE SCALE GENOMIC DNA]</scope>
    <source>
        <strain evidence="2">Daus_M_001</strain>
        <tissue evidence="2">Leg muscle</tissue>
    </source>
</reference>
<sequence length="1327" mass="146237">MDATGLFQSALSNGSMDNYSGGTGCRATLPGEKPEAIKHVILDHEASRLLPCHAVLRNTVSYVKANQHTPAKLRVTDQQHTQAALANQRLISRDPSTPVDMLVRPHQRNRLTPFRICALAYSVAEQPDKEVIKKLYREAFVEATQSRRCGSAPFPFPFAGHRVPPPPLLLRERGDAAMPVCDPPLEPGPGLSVRPALHGLASPVSCRGGRRCRVTDCRRGQGRSITVLGHLGFALPLRPRSPPAPLSTSPLSLRPPGQLNEQSSLVGALGRFFAGGEKASFENRPLRRQLRLTHIRRSQTGPASPTNTVSKQTDGRWSDKGDTATRVKFAIAAKRRAVFSSLCVHLWDFPAATLLLYCWEFCTKMAPQDTYNGSLARLLRVVVMHSVSLGCTVVTGSCCVHRECTALSKHQLTLQHSIAGDVQASQSAVPEFQFVEPGGGNVKLMKSYRVIQRHCLFRRAPLRGKLLGRVWLSLHPLPHLVTWELCQCRATSNPGEVSMPVLQSAAPVDVDVTRRQRTPVVRDTFSRGSILVHFSRLSGAELREHRYCHLASCFHGVNRFPSSGKVNGNRDLGRNFGCQIGRHPVYGTGIVKLAFGVWMPVSAEEVDQNDSFRFRRWENIGKNLCRGGGGGAGDVAKSDSCLNIDGNDELGVRRQPAAQPIDNLSQRAVVNQTQGSLQSLALGTCDIYFSISFRNMLTIAVSVRCIASGEFTLLKIDVVVATYLDVFARDVSPTHPPACRLFLGRLRLSGPSLAFTLRTPAYRLFTPARRPPRRTGFKPRPGHRIFASGNRAGRCRWLAGFVSGISRFLRTSIPVTAPYPPQSPSSALQTSPENGVAPECNGGRNGRSMRKPADQRHRPARFPLEKIRSNPAGEMLDKQVRTLCGWVHELNESIRGVLVSIPVLYGLGSAAAGRRWERRCGRPEWTRASGRSAITCVTALCRSTQVSSVSNLTLQTCVVLSAQSHSSLQRGVTVEWISGRVRALGSQHDIDRERERERERAAPFRHRKRPTFAVSHRRLTQQPRRPSLPKNVRRVLRSPLLQRLPTLSQPRPKVVRESGRGWGGAYVTSRSARGIHVVWSGLPRNWSDHVPPAVGRLGSPAKRTFYSAHSKDTPRPVICREKNGRHGRLQDFGCCHTPLATVFAPAFDRATQDFRFGRLLTTRSWEPMWVIDVSIEQCQNERGGRKGEIPEKTRRPAVSSGTIPMRKFRSDPAGYAGAALRGVCSDGITLCYAGCCRPGELRRDVLQPAMLRHWLLLLACCAAALALPFPSPRDDETDGEASRKVLGSRYTIEDCAASPGSRSSLHVRVQQVAYRKALQPASGFGAQ</sequence>
<comment type="caution">
    <text evidence="2">The sequence shown here is derived from an EMBL/GenBank/DDBJ whole genome shotgun (WGS) entry which is preliminary data.</text>
</comment>
<name>A0ABQ9GPE2_9NEOP</name>
<protein>
    <submittedName>
        <fullName evidence="2">Uncharacterized protein</fullName>
    </submittedName>
</protein>
<feature type="compositionally biased region" description="Basic and acidic residues" evidence="1">
    <location>
        <begin position="988"/>
        <end position="1002"/>
    </location>
</feature>
<proteinExistence type="predicted"/>
<feature type="region of interest" description="Disordered" evidence="1">
    <location>
        <begin position="988"/>
        <end position="1007"/>
    </location>
</feature>
<feature type="compositionally biased region" description="Polar residues" evidence="1">
    <location>
        <begin position="298"/>
        <end position="312"/>
    </location>
</feature>
<feature type="region of interest" description="Disordered" evidence="1">
    <location>
        <begin position="298"/>
        <end position="319"/>
    </location>
</feature>
<accession>A0ABQ9GPE2</accession>
<evidence type="ECO:0000256" key="1">
    <source>
        <dbReference type="SAM" id="MobiDB-lite"/>
    </source>
</evidence>